<feature type="region of interest" description="Disordered" evidence="6">
    <location>
        <begin position="68"/>
        <end position="95"/>
    </location>
</feature>
<evidence type="ECO:0000256" key="5">
    <source>
        <dbReference type="ARBA" id="ARBA00038306"/>
    </source>
</evidence>
<dbReference type="InterPro" id="IPR011250">
    <property type="entry name" value="OMP/PagP_B-barrel"/>
</dbReference>
<dbReference type="InterPro" id="IPR027385">
    <property type="entry name" value="Beta-barrel_OMP"/>
</dbReference>
<comment type="subcellular location">
    <subcellularLocation>
        <location evidence="1">Cell outer membrane</location>
    </subcellularLocation>
</comment>
<protein>
    <recommendedName>
        <fullName evidence="8">Outer membrane protein beta-barrel domain-containing protein</fullName>
    </recommendedName>
</protein>
<dbReference type="PANTHER" id="PTHR34001:SF3">
    <property type="entry name" value="BLL7405 PROTEIN"/>
    <property type="match status" value="1"/>
</dbReference>
<dbReference type="CDD" id="cd14686">
    <property type="entry name" value="bZIP"/>
    <property type="match status" value="1"/>
</dbReference>
<evidence type="ECO:0000256" key="1">
    <source>
        <dbReference type="ARBA" id="ARBA00004442"/>
    </source>
</evidence>
<evidence type="ECO:0000313" key="9">
    <source>
        <dbReference type="EMBL" id="APG08149.1"/>
    </source>
</evidence>
<feature type="domain" description="Outer membrane protein beta-barrel" evidence="8">
    <location>
        <begin position="107"/>
        <end position="290"/>
    </location>
</feature>
<dbReference type="InterPro" id="IPR051692">
    <property type="entry name" value="OMP-like"/>
</dbReference>
<feature type="chain" id="PRO_5009853317" description="Outer membrane protein beta-barrel domain-containing protein" evidence="7">
    <location>
        <begin position="27"/>
        <end position="320"/>
    </location>
</feature>
<keyword evidence="3" id="KW-0472">Membrane</keyword>
<reference evidence="9 10" key="1">
    <citation type="submission" date="2016-11" db="EMBL/GenBank/DDBJ databases">
        <title>Complete Genome Sequence of Bradyrhizobium sp. strain J5, an isolated from soybean nodule in Hokkaido.</title>
        <authorList>
            <person name="Kanehara K."/>
        </authorList>
    </citation>
    <scope>NUCLEOTIDE SEQUENCE [LARGE SCALE GENOMIC DNA]</scope>
    <source>
        <strain evidence="9 10">J5</strain>
    </source>
</reference>
<name>A0A1L3F4B1_BRAJP</name>
<accession>A0A1L3F4B1</accession>
<evidence type="ECO:0000259" key="8">
    <source>
        <dbReference type="Pfam" id="PF13505"/>
    </source>
</evidence>
<comment type="similarity">
    <text evidence="5">Belongs to the Omp25/RopB family.</text>
</comment>
<feature type="signal peptide" evidence="7">
    <location>
        <begin position="1"/>
        <end position="26"/>
    </location>
</feature>
<dbReference type="EMBL" id="CP017637">
    <property type="protein sequence ID" value="APG08149.1"/>
    <property type="molecule type" value="Genomic_DNA"/>
</dbReference>
<dbReference type="RefSeq" id="WP_081369121.1">
    <property type="nucleotide sequence ID" value="NZ_CP017637.1"/>
</dbReference>
<proteinExistence type="inferred from homology"/>
<evidence type="ECO:0000256" key="6">
    <source>
        <dbReference type="SAM" id="MobiDB-lite"/>
    </source>
</evidence>
<evidence type="ECO:0000256" key="2">
    <source>
        <dbReference type="ARBA" id="ARBA00022729"/>
    </source>
</evidence>
<dbReference type="PANTHER" id="PTHR34001">
    <property type="entry name" value="BLL7405 PROTEIN"/>
    <property type="match status" value="1"/>
</dbReference>
<dbReference type="AlphaFoldDB" id="A0A1L3F4B1"/>
<evidence type="ECO:0000256" key="4">
    <source>
        <dbReference type="ARBA" id="ARBA00023237"/>
    </source>
</evidence>
<dbReference type="Proteomes" id="UP000181962">
    <property type="component" value="Chromosome"/>
</dbReference>
<evidence type="ECO:0000313" key="10">
    <source>
        <dbReference type="Proteomes" id="UP000181962"/>
    </source>
</evidence>
<keyword evidence="4" id="KW-0998">Cell outer membrane</keyword>
<keyword evidence="2 7" id="KW-0732">Signal</keyword>
<feature type="compositionally biased region" description="Basic and acidic residues" evidence="6">
    <location>
        <begin position="84"/>
        <end position="95"/>
    </location>
</feature>
<evidence type="ECO:0000256" key="7">
    <source>
        <dbReference type="SAM" id="SignalP"/>
    </source>
</evidence>
<evidence type="ECO:0000256" key="3">
    <source>
        <dbReference type="ARBA" id="ARBA00023136"/>
    </source>
</evidence>
<dbReference type="Gene3D" id="2.40.160.20">
    <property type="match status" value="1"/>
</dbReference>
<dbReference type="SUPFAM" id="SSF56925">
    <property type="entry name" value="OMPA-like"/>
    <property type="match status" value="1"/>
</dbReference>
<gene>
    <name evidence="9" type="ORF">BKD09_07395</name>
</gene>
<dbReference type="GO" id="GO:0009279">
    <property type="term" value="C:cell outer membrane"/>
    <property type="evidence" value="ECO:0007669"/>
    <property type="project" value="UniProtKB-SubCell"/>
</dbReference>
<dbReference type="Pfam" id="PF13505">
    <property type="entry name" value="OMP_b-brl"/>
    <property type="match status" value="1"/>
</dbReference>
<sequence>MTMIRRFLLTAIAASLSLATSFAALADTPDTKLILDKLAALEARVATLETKNQQYKRELEQARADARRRSTAEIREANAAVAPRGEKLGGPRREEPSWTGAFWGASAGGAATRSSVSNSEHVSSGPIFYDSVGASGPTGRGGGFIDVYAGYDVQLSRAVVGGQLEVTAADIDFSSSGVRNYTYSSGATAVGDFKPQVTSRWLASGLLRAGVLLDDRTMLYGLGGWTFAQLENRNVTDNPFYQPTERLWANGPTGGVGIERKLDPNWRLRAEYRYTHLRGHVEDQTSFVSTNAFAQLYARSAQFDQSMQTGRVGVAYSFRP</sequence>
<dbReference type="OrthoDB" id="8232821at2"/>
<organism evidence="9 10">
    <name type="scientific">Bradyrhizobium japonicum</name>
    <dbReference type="NCBI Taxonomy" id="375"/>
    <lineage>
        <taxon>Bacteria</taxon>
        <taxon>Pseudomonadati</taxon>
        <taxon>Pseudomonadota</taxon>
        <taxon>Alphaproteobacteria</taxon>
        <taxon>Hyphomicrobiales</taxon>
        <taxon>Nitrobacteraceae</taxon>
        <taxon>Bradyrhizobium</taxon>
    </lineage>
</organism>